<organism evidence="2 3">
    <name type="scientific">Nocardia fluminea</name>
    <dbReference type="NCBI Taxonomy" id="134984"/>
    <lineage>
        <taxon>Bacteria</taxon>
        <taxon>Bacillati</taxon>
        <taxon>Actinomycetota</taxon>
        <taxon>Actinomycetes</taxon>
        <taxon>Mycobacteriales</taxon>
        <taxon>Nocardiaceae</taxon>
        <taxon>Nocardia</taxon>
    </lineage>
</organism>
<keyword evidence="3" id="KW-1185">Reference proteome</keyword>
<dbReference type="RefSeq" id="WP_143875917.1">
    <property type="nucleotide sequence ID" value="NZ_PJMW01000002.1"/>
</dbReference>
<evidence type="ECO:0000313" key="3">
    <source>
        <dbReference type="Proteomes" id="UP000233766"/>
    </source>
</evidence>
<dbReference type="EMBL" id="PJMW01000002">
    <property type="protein sequence ID" value="PKV77181.1"/>
    <property type="molecule type" value="Genomic_DNA"/>
</dbReference>
<sequence length="163" mass="17536">MRKLVVLCAVLAMPACSAFVGDGPSNDTIKNSSGLMVTEASQIVADNFELISPTARTVDVSSVKLGNGCRTDPHTLKSYGPPWTPSYQEVERNPPQEYIDKALANLEAMTARGFARQEGIPGDDPASRVYRDARGFAVYSIRDKTVLGEVDFTLFSSSPCATA</sequence>
<feature type="signal peptide" evidence="1">
    <location>
        <begin position="1"/>
        <end position="18"/>
    </location>
</feature>
<protein>
    <recommendedName>
        <fullName evidence="4">LppA-like lipoprotein</fullName>
    </recommendedName>
</protein>
<accession>A0A2N3V6G7</accession>
<name>A0A2N3V6G7_9NOCA</name>
<comment type="caution">
    <text evidence="2">The sequence shown here is derived from an EMBL/GenBank/DDBJ whole genome shotgun (WGS) entry which is preliminary data.</text>
</comment>
<dbReference type="OrthoDB" id="4566585at2"/>
<feature type="chain" id="PRO_5038643701" description="LppA-like lipoprotein" evidence="1">
    <location>
        <begin position="19"/>
        <end position="163"/>
    </location>
</feature>
<evidence type="ECO:0008006" key="4">
    <source>
        <dbReference type="Google" id="ProtNLM"/>
    </source>
</evidence>
<evidence type="ECO:0000313" key="2">
    <source>
        <dbReference type="EMBL" id="PKV77181.1"/>
    </source>
</evidence>
<reference evidence="2 3" key="1">
    <citation type="submission" date="2017-12" db="EMBL/GenBank/DDBJ databases">
        <title>Sequencing the genomes of 1000 Actinobacteria strains.</title>
        <authorList>
            <person name="Klenk H.-P."/>
        </authorList>
    </citation>
    <scope>NUCLEOTIDE SEQUENCE [LARGE SCALE GENOMIC DNA]</scope>
    <source>
        <strain evidence="2 3">DSM 44489</strain>
    </source>
</reference>
<gene>
    <name evidence="2" type="ORF">ATK86_1510</name>
</gene>
<evidence type="ECO:0000256" key="1">
    <source>
        <dbReference type="SAM" id="SignalP"/>
    </source>
</evidence>
<proteinExistence type="predicted"/>
<dbReference type="Proteomes" id="UP000233766">
    <property type="component" value="Unassembled WGS sequence"/>
</dbReference>
<keyword evidence="1" id="KW-0732">Signal</keyword>
<dbReference type="AlphaFoldDB" id="A0A2N3V6G7"/>